<dbReference type="NCBIfam" id="NF002947">
    <property type="entry name" value="PRK03604.1"/>
    <property type="match status" value="1"/>
</dbReference>
<dbReference type="RefSeq" id="WP_104228768.1">
    <property type="nucleotide sequence ID" value="NZ_PSNW01000001.1"/>
</dbReference>
<evidence type="ECO:0000259" key="4">
    <source>
        <dbReference type="SMART" id="SM00852"/>
    </source>
</evidence>
<comment type="pathway">
    <text evidence="1">Cofactor biosynthesis; molybdopterin biosynthesis.</text>
</comment>
<dbReference type="SUPFAM" id="SSF53218">
    <property type="entry name" value="Molybdenum cofactor biosynthesis proteins"/>
    <property type="match status" value="1"/>
</dbReference>
<proteinExistence type="predicted"/>
<reference evidence="5 6" key="1">
    <citation type="submission" date="2018-02" db="EMBL/GenBank/DDBJ databases">
        <title>Genome sequencing of Solimonas sp. HR-BB.</title>
        <authorList>
            <person name="Lee Y."/>
            <person name="Jeon C.O."/>
        </authorList>
    </citation>
    <scope>NUCLEOTIDE SEQUENCE [LARGE SCALE GENOMIC DNA]</scope>
    <source>
        <strain evidence="5 6">HR-BB</strain>
    </source>
</reference>
<evidence type="ECO:0000256" key="2">
    <source>
        <dbReference type="ARBA" id="ARBA00023150"/>
    </source>
</evidence>
<evidence type="ECO:0000313" key="6">
    <source>
        <dbReference type="Proteomes" id="UP000238220"/>
    </source>
</evidence>
<dbReference type="InterPro" id="IPR036522">
    <property type="entry name" value="MoaC_sf"/>
</dbReference>
<sequence length="313" mass="33826">MKDVSLKPDSLRTASATATLRAPQHCIERLRSGDTEKGDPVKTARIAGILAAKRTDELIPLCHPLPIYRADLRFELGEGQVEVISEVETIAPTGVEMEALTAASIAVLTLYDMLKPYCEPEELEMTNCRLLQKKGGKSQFRRKLRVPATAAVIVLSDTVSAKKKPDTAGAGVRDDLAAAGFDPMTYEILPDEPEQLLASVKAKVKQGVDLIVTVGGTGMGSRDITVDTLKPLITRELPGMMEAARAFGQRRTPFALMSRGVAGFIGNTLLITCPGSRRGALETLAPLMPGLVHIFEVCRHDKPHPGGYTMDIR</sequence>
<comment type="caution">
    <text evidence="5">The sequence shown here is derived from an EMBL/GenBank/DDBJ whole genome shotgun (WGS) entry which is preliminary data.</text>
</comment>
<dbReference type="PIRSF" id="PIRSF036594">
    <property type="entry name" value="MoaC_MogA"/>
    <property type="match status" value="1"/>
</dbReference>
<accession>A0A2S5TLH3</accession>
<keyword evidence="6" id="KW-1185">Reference proteome</keyword>
<dbReference type="SMART" id="SM00852">
    <property type="entry name" value="MoCF_biosynth"/>
    <property type="match status" value="1"/>
</dbReference>
<dbReference type="GO" id="GO:0006777">
    <property type="term" value="P:Mo-molybdopterin cofactor biosynthetic process"/>
    <property type="evidence" value="ECO:0007669"/>
    <property type="project" value="UniProtKB-KW"/>
</dbReference>
<dbReference type="Gene3D" id="3.40.980.10">
    <property type="entry name" value="MoaB/Mog-like domain"/>
    <property type="match status" value="1"/>
</dbReference>
<dbReference type="UniPathway" id="UPA00344"/>
<evidence type="ECO:0000256" key="3">
    <source>
        <dbReference type="ARBA" id="ARBA00055087"/>
    </source>
</evidence>
<dbReference type="PANTHER" id="PTHR43764:SF1">
    <property type="entry name" value="MOLYBDOPTERIN MOLYBDOTRANSFERASE"/>
    <property type="match status" value="1"/>
</dbReference>
<dbReference type="Pfam" id="PF01967">
    <property type="entry name" value="MoaC"/>
    <property type="match status" value="1"/>
</dbReference>
<dbReference type="CDD" id="cd00886">
    <property type="entry name" value="MogA_MoaB"/>
    <property type="match status" value="1"/>
</dbReference>
<keyword evidence="2" id="KW-0501">Molybdenum cofactor biosynthesis</keyword>
<name>A0A2S5TLH3_9GAMM</name>
<gene>
    <name evidence="5" type="ORF">C3942_02635</name>
</gene>
<dbReference type="InterPro" id="IPR012247">
    <property type="entry name" value="MoaC_MogA"/>
</dbReference>
<dbReference type="NCBIfam" id="TIGR00177">
    <property type="entry name" value="molyb_syn"/>
    <property type="match status" value="1"/>
</dbReference>
<dbReference type="InterPro" id="IPR001453">
    <property type="entry name" value="MoaB/Mog_dom"/>
</dbReference>
<comment type="function">
    <text evidence="3">Catalyzes the conversion of (8S)-3',8-cyclo-7,8-dihydroguanosine 5'-triphosphate to cyclic pyranopterin monophosphate (cPMP).</text>
</comment>
<protein>
    <submittedName>
        <fullName evidence="5">Bifunctional molybdenum cofactor biosynthesis protein MoaC/MoaB</fullName>
    </submittedName>
</protein>
<dbReference type="InterPro" id="IPR002820">
    <property type="entry name" value="Mopterin_CF_biosynth-C_dom"/>
</dbReference>
<dbReference type="InterPro" id="IPR051920">
    <property type="entry name" value="MPT_Adenylyltrnsfr/MoaC-Rel"/>
</dbReference>
<dbReference type="OrthoDB" id="9794429at2"/>
<dbReference type="EMBL" id="PSNW01000001">
    <property type="protein sequence ID" value="PPE75802.1"/>
    <property type="molecule type" value="Genomic_DNA"/>
</dbReference>
<dbReference type="SUPFAM" id="SSF55040">
    <property type="entry name" value="Molybdenum cofactor biosynthesis protein C, MoaC"/>
    <property type="match status" value="1"/>
</dbReference>
<dbReference type="Pfam" id="PF00994">
    <property type="entry name" value="MoCF_biosynth"/>
    <property type="match status" value="1"/>
</dbReference>
<organism evidence="5 6">
    <name type="scientific">Solimonas fluminis</name>
    <dbReference type="NCBI Taxonomy" id="2086571"/>
    <lineage>
        <taxon>Bacteria</taxon>
        <taxon>Pseudomonadati</taxon>
        <taxon>Pseudomonadota</taxon>
        <taxon>Gammaproteobacteria</taxon>
        <taxon>Nevskiales</taxon>
        <taxon>Nevskiaceae</taxon>
        <taxon>Solimonas</taxon>
    </lineage>
</organism>
<dbReference type="PANTHER" id="PTHR43764">
    <property type="entry name" value="MOLYBDENUM COFACTOR BIOSYNTHESIS"/>
    <property type="match status" value="1"/>
</dbReference>
<dbReference type="Proteomes" id="UP000238220">
    <property type="component" value="Unassembled WGS sequence"/>
</dbReference>
<evidence type="ECO:0000313" key="5">
    <source>
        <dbReference type="EMBL" id="PPE75802.1"/>
    </source>
</evidence>
<dbReference type="AlphaFoldDB" id="A0A2S5TLH3"/>
<evidence type="ECO:0000256" key="1">
    <source>
        <dbReference type="ARBA" id="ARBA00005046"/>
    </source>
</evidence>
<dbReference type="InterPro" id="IPR036425">
    <property type="entry name" value="MoaB/Mog-like_dom_sf"/>
</dbReference>
<feature type="domain" description="MoaB/Mog" evidence="4">
    <location>
        <begin position="151"/>
        <end position="294"/>
    </location>
</feature>
<dbReference type="Gene3D" id="3.30.70.640">
    <property type="entry name" value="Molybdopterin cofactor biosynthesis C (MoaC) domain"/>
    <property type="match status" value="1"/>
</dbReference>